<feature type="region of interest" description="Disordered" evidence="10">
    <location>
        <begin position="564"/>
        <end position="585"/>
    </location>
</feature>
<dbReference type="Pfam" id="PF00009">
    <property type="entry name" value="GTP_EFTU"/>
    <property type="match status" value="1"/>
</dbReference>
<dbReference type="PROSITE" id="PS51722">
    <property type="entry name" value="G_TR_2"/>
    <property type="match status" value="1"/>
</dbReference>
<dbReference type="InterPro" id="IPR009001">
    <property type="entry name" value="Transl_elong_EF1A/Init_IF2_C"/>
</dbReference>
<keyword evidence="4" id="KW-0396">Initiation factor</keyword>
<evidence type="ECO:0000256" key="1">
    <source>
        <dbReference type="ARBA" id="ARBA00003982"/>
    </source>
</evidence>
<comment type="catalytic activity">
    <reaction evidence="9">
        <text>GTP + H2O = GDP + phosphate + H(+)</text>
        <dbReference type="Rhea" id="RHEA:19669"/>
        <dbReference type="ChEBI" id="CHEBI:15377"/>
        <dbReference type="ChEBI" id="CHEBI:15378"/>
        <dbReference type="ChEBI" id="CHEBI:37565"/>
        <dbReference type="ChEBI" id="CHEBI:43474"/>
        <dbReference type="ChEBI" id="CHEBI:58189"/>
        <dbReference type="EC" id="3.6.5.3"/>
    </reaction>
</comment>
<dbReference type="InterPro" id="IPR027417">
    <property type="entry name" value="P-loop_NTPase"/>
</dbReference>
<sequence>MATKGKGLMEQASGADLSTLDVSTLTPLSPEVISRQATINIGTIGHVAHGKSTVVKAISGVQTVRFKNELERNITIKLGYANAKIYACSDPKCPRPATYRAFGSGKEDAPPCEVPGFEGVPMQLLRHVSFVDCPGHDILMATMLNGAAVMDGALLLIAANEPCPQPQTSEHLAAVEIMRLRHIIILQNKVDLVTESAALNQAESIARFVQGTIAEPAPVIPVSAQLKYNIDAVCEYIVKKIPVPVRDFVSPPQMIVIRSFDVNKPGSELDDLKGGVAGGSILQGVLRMGQEIEVRPGIVTKDASGAIRCQPIYSRIVSLFAEQNPLQYAVPGGLIGVGTTVDPTLTRADRLVGQVLGEVGALPDIFTELEINFFLLRRLLGVRTQARLEGQEGRGGEEKQGKVSKLSKNEVLMLNIGSMCTGARVIAVKHDLAKLQLTSPVCTKEGEKIALSRRVEKHWRLIGQSITRSRAVEGVQMLKKEIEPSGIKSILLAMAPHVVATGATAQRGPLPLPLMQAVAVAVVAARRGNARVKELEIRCKALETQCRSSDDVLGQALRAIGQSADEAPAEAGAPDEHADGRPDQTASLARWQAANALVSHTSRRVLAQVQCYVMAKEARRADSSALGPAAALLERTPVAALLEVLEDAVSSAMETEDEAHQESQASDTRTRESASQACTECLAELVGLHARDAEPRPSAMATDDWPCLLAFVHWLLASDGEAPQALAQRLTASSGILVLLALSAAAEQLAGGVGCIVQEASAGSQPATDAQQARCLRLCTELTRLVTTLLPAAWQGAAGWSAAEGQLAGAVQHILQAARVCQLVALTRPQLASAVQQVNFCLVQALQTD</sequence>
<dbReference type="InterPro" id="IPR044127">
    <property type="entry name" value="eIF2g_dom_2"/>
</dbReference>
<dbReference type="NCBIfam" id="NF003077">
    <property type="entry name" value="PRK04000.1"/>
    <property type="match status" value="1"/>
</dbReference>
<evidence type="ECO:0000256" key="8">
    <source>
        <dbReference type="ARBA" id="ARBA00023134"/>
    </source>
</evidence>
<dbReference type="EMBL" id="JASFZW010000001">
    <property type="protein sequence ID" value="KAK2080486.1"/>
    <property type="molecule type" value="Genomic_DNA"/>
</dbReference>
<proteinExistence type="inferred from homology"/>
<comment type="similarity">
    <text evidence="2">Belongs to the TRAFAC class translation factor GTPase superfamily. Classic translation factor GTPase family. EF-Tu/EF-1A subfamily.</text>
</comment>
<dbReference type="GO" id="GO:0003743">
    <property type="term" value="F:translation initiation factor activity"/>
    <property type="evidence" value="ECO:0007669"/>
    <property type="project" value="UniProtKB-KW"/>
</dbReference>
<dbReference type="CDD" id="cd15490">
    <property type="entry name" value="eIF2_gamma_III"/>
    <property type="match status" value="1"/>
</dbReference>
<dbReference type="Gene3D" id="3.40.50.300">
    <property type="entry name" value="P-loop containing nucleotide triphosphate hydrolases"/>
    <property type="match status" value="1"/>
</dbReference>
<evidence type="ECO:0000313" key="13">
    <source>
        <dbReference type="Proteomes" id="UP001255856"/>
    </source>
</evidence>
<name>A0AAD9IMM5_PROWI</name>
<keyword evidence="5" id="KW-0547">Nucleotide-binding</keyword>
<evidence type="ECO:0000256" key="5">
    <source>
        <dbReference type="ARBA" id="ARBA00022741"/>
    </source>
</evidence>
<evidence type="ECO:0000259" key="11">
    <source>
        <dbReference type="PROSITE" id="PS51722"/>
    </source>
</evidence>
<dbReference type="AlphaFoldDB" id="A0AAD9IMM5"/>
<gene>
    <name evidence="12" type="ORF">QBZ16_000339</name>
</gene>
<dbReference type="InterPro" id="IPR009000">
    <property type="entry name" value="Transl_B-barrel_sf"/>
</dbReference>
<keyword evidence="7" id="KW-0648">Protein biosynthesis</keyword>
<evidence type="ECO:0000256" key="4">
    <source>
        <dbReference type="ARBA" id="ARBA00022540"/>
    </source>
</evidence>
<protein>
    <recommendedName>
        <fullName evidence="3">protein-synthesizing GTPase</fullName>
        <ecNumber evidence="3">3.6.5.3</ecNumber>
    </recommendedName>
</protein>
<dbReference type="PANTHER" id="PTHR42854">
    <property type="entry name" value="EUKARYOTIC TRANSLATION INITIATION FACTOR 2 SUBUNIT 3 FAMILY MEMBER"/>
    <property type="match status" value="1"/>
</dbReference>
<evidence type="ECO:0000256" key="3">
    <source>
        <dbReference type="ARBA" id="ARBA00011986"/>
    </source>
</evidence>
<organism evidence="12 13">
    <name type="scientific">Prototheca wickerhamii</name>
    <dbReference type="NCBI Taxonomy" id="3111"/>
    <lineage>
        <taxon>Eukaryota</taxon>
        <taxon>Viridiplantae</taxon>
        <taxon>Chlorophyta</taxon>
        <taxon>core chlorophytes</taxon>
        <taxon>Trebouxiophyceae</taxon>
        <taxon>Chlorellales</taxon>
        <taxon>Chlorellaceae</taxon>
        <taxon>Prototheca</taxon>
    </lineage>
</organism>
<dbReference type="GO" id="GO:0001731">
    <property type="term" value="P:formation of translation preinitiation complex"/>
    <property type="evidence" value="ECO:0007669"/>
    <property type="project" value="TreeGrafter"/>
</dbReference>
<reference evidence="12" key="1">
    <citation type="submission" date="2021-01" db="EMBL/GenBank/DDBJ databases">
        <authorList>
            <person name="Eckstrom K.M.E."/>
        </authorList>
    </citation>
    <scope>NUCLEOTIDE SEQUENCE</scope>
    <source>
        <strain evidence="12">UVCC 0001</strain>
    </source>
</reference>
<dbReference type="Proteomes" id="UP001255856">
    <property type="component" value="Unassembled WGS sequence"/>
</dbReference>
<evidence type="ECO:0000256" key="7">
    <source>
        <dbReference type="ARBA" id="ARBA00022917"/>
    </source>
</evidence>
<dbReference type="SUPFAM" id="SSF50447">
    <property type="entry name" value="Translation proteins"/>
    <property type="match status" value="1"/>
</dbReference>
<evidence type="ECO:0000256" key="6">
    <source>
        <dbReference type="ARBA" id="ARBA00022801"/>
    </source>
</evidence>
<dbReference type="GO" id="GO:0005829">
    <property type="term" value="C:cytosol"/>
    <property type="evidence" value="ECO:0007669"/>
    <property type="project" value="TreeGrafter"/>
</dbReference>
<dbReference type="SUPFAM" id="SSF50465">
    <property type="entry name" value="EF-Tu/eEF-1alpha/eIF2-gamma C-terminal domain"/>
    <property type="match status" value="1"/>
</dbReference>
<dbReference type="CDD" id="cd01888">
    <property type="entry name" value="eIF2_gamma"/>
    <property type="match status" value="1"/>
</dbReference>
<keyword evidence="6" id="KW-0378">Hydrolase</keyword>
<dbReference type="GO" id="GO:0005525">
    <property type="term" value="F:GTP binding"/>
    <property type="evidence" value="ECO:0007669"/>
    <property type="project" value="UniProtKB-KW"/>
</dbReference>
<dbReference type="InterPro" id="IPR015256">
    <property type="entry name" value="eIF2g_C"/>
</dbReference>
<keyword evidence="8" id="KW-0342">GTP-binding</keyword>
<dbReference type="Pfam" id="PF03144">
    <property type="entry name" value="GTP_EFTU_D2"/>
    <property type="match status" value="1"/>
</dbReference>
<dbReference type="SUPFAM" id="SSF52540">
    <property type="entry name" value="P-loop containing nucleoside triphosphate hydrolases"/>
    <property type="match status" value="1"/>
</dbReference>
<evidence type="ECO:0000313" key="12">
    <source>
        <dbReference type="EMBL" id="KAK2080486.1"/>
    </source>
</evidence>
<feature type="domain" description="Tr-type G" evidence="11">
    <location>
        <begin position="36"/>
        <end position="245"/>
    </location>
</feature>
<evidence type="ECO:0000256" key="10">
    <source>
        <dbReference type="SAM" id="MobiDB-lite"/>
    </source>
</evidence>
<accession>A0AAD9IMM5</accession>
<feature type="region of interest" description="Disordered" evidence="10">
    <location>
        <begin position="652"/>
        <end position="671"/>
    </location>
</feature>
<dbReference type="PANTHER" id="PTHR42854:SF3">
    <property type="entry name" value="EUKARYOTIC TRANSLATION INITIATION FACTOR 2 SUBUNIT 3-RELATED"/>
    <property type="match status" value="1"/>
</dbReference>
<dbReference type="Gene3D" id="2.40.30.10">
    <property type="entry name" value="Translation factors"/>
    <property type="match status" value="2"/>
</dbReference>
<dbReference type="EC" id="3.6.5.3" evidence="3"/>
<dbReference type="InterPro" id="IPR004161">
    <property type="entry name" value="EFTu-like_2"/>
</dbReference>
<dbReference type="GO" id="GO:0003924">
    <property type="term" value="F:GTPase activity"/>
    <property type="evidence" value="ECO:0007669"/>
    <property type="project" value="InterPro"/>
</dbReference>
<dbReference type="InterPro" id="IPR050543">
    <property type="entry name" value="eIF2G"/>
</dbReference>
<comment type="caution">
    <text evidence="12">The sequence shown here is derived from an EMBL/GenBank/DDBJ whole genome shotgun (WGS) entry which is preliminary data.</text>
</comment>
<dbReference type="FunFam" id="2.40.30.10:FF:000075">
    <property type="entry name" value="Translation initiation factor 2 subunit gamma"/>
    <property type="match status" value="1"/>
</dbReference>
<dbReference type="FunFam" id="3.40.50.300:FF:000065">
    <property type="entry name" value="Eukaryotic translation initiation factor 2 subunit gamma"/>
    <property type="match status" value="1"/>
</dbReference>
<feature type="compositionally biased region" description="Polar residues" evidence="10">
    <location>
        <begin position="662"/>
        <end position="671"/>
    </location>
</feature>
<dbReference type="InterPro" id="IPR000795">
    <property type="entry name" value="T_Tr_GTP-bd_dom"/>
</dbReference>
<dbReference type="FunFam" id="2.40.30.10:FF:000009">
    <property type="entry name" value="Eukaryotic translation initiation factor 2 subunit gamma"/>
    <property type="match status" value="1"/>
</dbReference>
<dbReference type="GO" id="GO:0000049">
    <property type="term" value="F:tRNA binding"/>
    <property type="evidence" value="ECO:0007669"/>
    <property type="project" value="InterPro"/>
</dbReference>
<dbReference type="CDD" id="cd03688">
    <property type="entry name" value="eIF2_gamma_II"/>
    <property type="match status" value="1"/>
</dbReference>
<evidence type="ECO:0000256" key="2">
    <source>
        <dbReference type="ARBA" id="ARBA00007249"/>
    </source>
</evidence>
<dbReference type="PRINTS" id="PR00315">
    <property type="entry name" value="ELONGATNFCT"/>
</dbReference>
<keyword evidence="13" id="KW-1185">Reference proteome</keyword>
<dbReference type="InterPro" id="IPR044128">
    <property type="entry name" value="eIF2g_GTP-bd"/>
</dbReference>
<comment type="function">
    <text evidence="1">This protein promotes the GTP-dependent binding of aminoacyl-tRNA to the A-site of ribosomes during protein biosynthesis.</text>
</comment>
<dbReference type="GO" id="GO:0005850">
    <property type="term" value="C:eukaryotic translation initiation factor 2 complex"/>
    <property type="evidence" value="ECO:0007669"/>
    <property type="project" value="TreeGrafter"/>
</dbReference>
<evidence type="ECO:0000256" key="9">
    <source>
        <dbReference type="ARBA" id="ARBA00048107"/>
    </source>
</evidence>
<dbReference type="Pfam" id="PF09173">
    <property type="entry name" value="eIF2_C"/>
    <property type="match status" value="1"/>
</dbReference>